<dbReference type="InterPro" id="IPR054166">
    <property type="entry name" value="Tor_FN3_3nd"/>
</dbReference>
<evidence type="ECO:0000256" key="14">
    <source>
        <dbReference type="PROSITE-ProRule" id="PRU10141"/>
    </source>
</evidence>
<dbReference type="InterPro" id="IPR017441">
    <property type="entry name" value="Protein_kinase_ATP_BS"/>
</dbReference>
<dbReference type="CDD" id="cd00192">
    <property type="entry name" value="PTKc"/>
    <property type="match status" value="1"/>
</dbReference>
<evidence type="ECO:0000256" key="12">
    <source>
        <dbReference type="ARBA" id="ARBA00023180"/>
    </source>
</evidence>
<reference evidence="19" key="1">
    <citation type="submission" date="2025-08" db="UniProtKB">
        <authorList>
            <consortium name="RefSeq"/>
        </authorList>
    </citation>
    <scope>IDENTIFICATION</scope>
    <source>
        <tissue evidence="19">Gonads</tissue>
    </source>
</reference>
<comment type="catalytic activity">
    <reaction evidence="13">
        <text>L-tyrosyl-[protein] + ATP = O-phospho-L-tyrosyl-[protein] + ADP + H(+)</text>
        <dbReference type="Rhea" id="RHEA:10596"/>
        <dbReference type="Rhea" id="RHEA-COMP:10136"/>
        <dbReference type="Rhea" id="RHEA-COMP:20101"/>
        <dbReference type="ChEBI" id="CHEBI:15378"/>
        <dbReference type="ChEBI" id="CHEBI:30616"/>
        <dbReference type="ChEBI" id="CHEBI:46858"/>
        <dbReference type="ChEBI" id="CHEBI:61978"/>
        <dbReference type="ChEBI" id="CHEBI:456216"/>
        <dbReference type="EC" id="2.7.10.1"/>
    </reaction>
</comment>
<feature type="signal peptide" evidence="16">
    <location>
        <begin position="1"/>
        <end position="22"/>
    </location>
</feature>
<keyword evidence="4 15" id="KW-0812">Transmembrane</keyword>
<keyword evidence="5 16" id="KW-0732">Signal</keyword>
<dbReference type="PROSITE" id="PS50011">
    <property type="entry name" value="PROTEIN_KINASE_DOM"/>
    <property type="match status" value="1"/>
</dbReference>
<dbReference type="Gene3D" id="3.30.200.20">
    <property type="entry name" value="Phosphorylase Kinase, domain 1"/>
    <property type="match status" value="1"/>
</dbReference>
<dbReference type="PROSITE" id="PS00107">
    <property type="entry name" value="PROTEIN_KINASE_ATP"/>
    <property type="match status" value="1"/>
</dbReference>
<dbReference type="InParanoid" id="A0A6J2Y2S4"/>
<dbReference type="InterPro" id="IPR020635">
    <property type="entry name" value="Tyr_kinase_cat_dom"/>
</dbReference>
<keyword evidence="11" id="KW-0829">Tyrosine-protein kinase</keyword>
<dbReference type="GO" id="GO:0004714">
    <property type="term" value="F:transmembrane receptor protein tyrosine kinase activity"/>
    <property type="evidence" value="ECO:0007669"/>
    <property type="project" value="UniProtKB-EC"/>
</dbReference>
<evidence type="ECO:0000259" key="17">
    <source>
        <dbReference type="PROSITE" id="PS50011"/>
    </source>
</evidence>
<sequence>MGSVYIKFLLSVMTIIPFGTSGYRILDKNSPSICLDCVEKIQVQYTRFIFDNIPTKTNVEILEKSLSFAILSGKFQHLQAPVWTETNNLSPPKLLCHDENSLTLAWNQKNAMEFYFLKYSHSSEIYLSDLSNCNFKTINLLEPDTTYQFELWSFSRNSGILSKSSQITVTTRNHFEPRHPVESLKYTLLFQNGFYSAVISWKQGKGKLKRAVHIIFMSYISDFSCFYKIIWYKRGGSINHRKINVRNIHNITEEGTLLEFIASPLEMGTKYYLEISSEDEKSDIEGPEKSLQINVPSCLATYKNFSICSPNPPENITATKFFTSNGTKMAYNLKLSWNKPKYLPDFYNVTLASNISVQFKVIAGNTTFVFFENLSVGIYYQTRLTAWLKNGKRSNPVSMQIFDNKRHNIEEKNTINTWIWMVLGLFVLVIFLSITLLKKNLRKILNRSLHVSPKVEEITVKYAKEDSIWEIDESKLLMDKIIGIGAFGIVQKAHCYVEGEKKIEIAVKMLKERSTEEQLKQFYAEIDIMKAVPKHPHIVHLIGVVTKTRQNNPLLLVEYCSKGDLHTFLKNVWLILKNKDNMKMKKEQDKHRCVGKEENVLEWKDLLSFARQIAIGMEFLCSLKMIHRDLAARNILVTESNTMKISDFGLSRDVYVNNMYQKLTGGKLPFRWMALESLTHQIYTAESDVWSFGIVLWEIVTLGAGPYPALDTEDLLPLLKEGYRMEKPANCSEELYAIMLKCWNATPSLRPTFTELRKIFDVLLESEVFYVNLDSGKSNGNRYENLPKTIP</sequence>
<dbReference type="GO" id="GO:0043235">
    <property type="term" value="C:receptor complex"/>
    <property type="evidence" value="ECO:0007669"/>
    <property type="project" value="TreeGrafter"/>
</dbReference>
<keyword evidence="6 14" id="KW-0547">Nucleotide-binding</keyword>
<dbReference type="SUPFAM" id="SSF49265">
    <property type="entry name" value="Fibronectin type III"/>
    <property type="match status" value="2"/>
</dbReference>
<dbReference type="GeneID" id="115883858"/>
<evidence type="ECO:0000256" key="10">
    <source>
        <dbReference type="ARBA" id="ARBA00023136"/>
    </source>
</evidence>
<evidence type="ECO:0000256" key="16">
    <source>
        <dbReference type="SAM" id="SignalP"/>
    </source>
</evidence>
<protein>
    <recommendedName>
        <fullName evidence="2">receptor protein-tyrosine kinase</fullName>
        <ecNumber evidence="2">2.7.10.1</ecNumber>
    </recommendedName>
</protein>
<dbReference type="InterPro" id="IPR050122">
    <property type="entry name" value="RTK"/>
</dbReference>
<evidence type="ECO:0000256" key="6">
    <source>
        <dbReference type="ARBA" id="ARBA00022741"/>
    </source>
</evidence>
<dbReference type="RefSeq" id="XP_030758128.1">
    <property type="nucleotide sequence ID" value="XM_030902268.1"/>
</dbReference>
<comment type="subcellular location">
    <subcellularLocation>
        <location evidence="1">Membrane</location>
        <topology evidence="1">Single-pass type I membrane protein</topology>
    </subcellularLocation>
</comment>
<dbReference type="Gene3D" id="1.10.510.10">
    <property type="entry name" value="Transferase(Phosphotransferase) domain 1"/>
    <property type="match status" value="1"/>
</dbReference>
<dbReference type="EC" id="2.7.10.1" evidence="2"/>
<keyword evidence="10 15" id="KW-0472">Membrane</keyword>
<dbReference type="GO" id="GO:0007169">
    <property type="term" value="P:cell surface receptor protein tyrosine kinase signaling pathway"/>
    <property type="evidence" value="ECO:0007669"/>
    <property type="project" value="TreeGrafter"/>
</dbReference>
<evidence type="ECO:0000256" key="7">
    <source>
        <dbReference type="ARBA" id="ARBA00022777"/>
    </source>
</evidence>
<dbReference type="Pfam" id="PF07714">
    <property type="entry name" value="PK_Tyr_Ser-Thr"/>
    <property type="match status" value="1"/>
</dbReference>
<dbReference type="InterPro" id="IPR008266">
    <property type="entry name" value="Tyr_kinase_AS"/>
</dbReference>
<dbReference type="GO" id="GO:1902533">
    <property type="term" value="P:positive regulation of intracellular signal transduction"/>
    <property type="evidence" value="ECO:0007669"/>
    <property type="project" value="UniProtKB-ARBA"/>
</dbReference>
<feature type="chain" id="PRO_5026722628" description="receptor protein-tyrosine kinase" evidence="16">
    <location>
        <begin position="23"/>
        <end position="791"/>
    </location>
</feature>
<proteinExistence type="predicted"/>
<keyword evidence="7 19" id="KW-0418">Kinase</keyword>
<evidence type="ECO:0000256" key="3">
    <source>
        <dbReference type="ARBA" id="ARBA00022679"/>
    </source>
</evidence>
<dbReference type="AlphaFoldDB" id="A0A6J2Y2S4"/>
<dbReference type="SMART" id="SM00219">
    <property type="entry name" value="TyrKc"/>
    <property type="match status" value="1"/>
</dbReference>
<evidence type="ECO:0000256" key="9">
    <source>
        <dbReference type="ARBA" id="ARBA00022989"/>
    </source>
</evidence>
<dbReference type="InterPro" id="IPR011009">
    <property type="entry name" value="Kinase-like_dom_sf"/>
</dbReference>
<accession>A0A6J2Y2S4</accession>
<gene>
    <name evidence="19" type="primary">LOC115883858</name>
</gene>
<dbReference type="KEGG" id="soy:115883858"/>
<evidence type="ECO:0000256" key="8">
    <source>
        <dbReference type="ARBA" id="ARBA00022840"/>
    </source>
</evidence>
<dbReference type="Proteomes" id="UP000504635">
    <property type="component" value="Unplaced"/>
</dbReference>
<keyword evidence="3" id="KW-0808">Transferase</keyword>
<dbReference type="PRINTS" id="PR00109">
    <property type="entry name" value="TYRKINASE"/>
</dbReference>
<dbReference type="FunCoup" id="A0A6J2Y2S4">
    <property type="interactions" value="69"/>
</dbReference>
<feature type="transmembrane region" description="Helical" evidence="15">
    <location>
        <begin position="418"/>
        <end position="437"/>
    </location>
</feature>
<dbReference type="SUPFAM" id="SSF56112">
    <property type="entry name" value="Protein kinase-like (PK-like)"/>
    <property type="match status" value="1"/>
</dbReference>
<name>A0A6J2Y2S4_SITOR</name>
<dbReference type="OrthoDB" id="3256376at2759"/>
<dbReference type="InterPro" id="IPR036116">
    <property type="entry name" value="FN3_sf"/>
</dbReference>
<evidence type="ECO:0000256" key="4">
    <source>
        <dbReference type="ARBA" id="ARBA00022692"/>
    </source>
</evidence>
<dbReference type="PANTHER" id="PTHR24416">
    <property type="entry name" value="TYROSINE-PROTEIN KINASE RECEPTOR"/>
    <property type="match status" value="1"/>
</dbReference>
<dbReference type="FunFam" id="1.10.510.10:FF:000190">
    <property type="entry name" value="Proto-oncogene tyrosine-protein kinase receptor Ret"/>
    <property type="match status" value="1"/>
</dbReference>
<dbReference type="PANTHER" id="PTHR24416:SF620">
    <property type="entry name" value="TYROSINE-PROTEIN KINASE RECEPTOR TORSO"/>
    <property type="match status" value="1"/>
</dbReference>
<dbReference type="InterPro" id="IPR001245">
    <property type="entry name" value="Ser-Thr/Tyr_kinase_cat_dom"/>
</dbReference>
<feature type="domain" description="Protein kinase" evidence="17">
    <location>
        <begin position="476"/>
        <end position="764"/>
    </location>
</feature>
<evidence type="ECO:0000256" key="13">
    <source>
        <dbReference type="ARBA" id="ARBA00051243"/>
    </source>
</evidence>
<evidence type="ECO:0000256" key="11">
    <source>
        <dbReference type="ARBA" id="ARBA00023137"/>
    </source>
</evidence>
<keyword evidence="12" id="KW-0325">Glycoprotein</keyword>
<evidence type="ECO:0000256" key="1">
    <source>
        <dbReference type="ARBA" id="ARBA00004479"/>
    </source>
</evidence>
<evidence type="ECO:0000256" key="15">
    <source>
        <dbReference type="SAM" id="Phobius"/>
    </source>
</evidence>
<organism evidence="18 19">
    <name type="scientific">Sitophilus oryzae</name>
    <name type="common">Rice weevil</name>
    <name type="synonym">Curculio oryzae</name>
    <dbReference type="NCBI Taxonomy" id="7048"/>
    <lineage>
        <taxon>Eukaryota</taxon>
        <taxon>Metazoa</taxon>
        <taxon>Ecdysozoa</taxon>
        <taxon>Arthropoda</taxon>
        <taxon>Hexapoda</taxon>
        <taxon>Insecta</taxon>
        <taxon>Pterygota</taxon>
        <taxon>Neoptera</taxon>
        <taxon>Endopterygota</taxon>
        <taxon>Coleoptera</taxon>
        <taxon>Polyphaga</taxon>
        <taxon>Cucujiformia</taxon>
        <taxon>Curculionidae</taxon>
        <taxon>Dryophthorinae</taxon>
        <taxon>Sitophilus</taxon>
    </lineage>
</organism>
<dbReference type="InterPro" id="IPR000719">
    <property type="entry name" value="Prot_kinase_dom"/>
</dbReference>
<dbReference type="Pfam" id="PF23008">
    <property type="entry name" value="FN3_Tor_3rd"/>
    <property type="match status" value="1"/>
</dbReference>
<evidence type="ECO:0000256" key="5">
    <source>
        <dbReference type="ARBA" id="ARBA00022729"/>
    </source>
</evidence>
<keyword evidence="8 14" id="KW-0067">ATP-binding</keyword>
<keyword evidence="19" id="KW-0675">Receptor</keyword>
<dbReference type="GO" id="GO:0005886">
    <property type="term" value="C:plasma membrane"/>
    <property type="evidence" value="ECO:0007669"/>
    <property type="project" value="TreeGrafter"/>
</dbReference>
<evidence type="ECO:0000256" key="2">
    <source>
        <dbReference type="ARBA" id="ARBA00011902"/>
    </source>
</evidence>
<evidence type="ECO:0000313" key="19">
    <source>
        <dbReference type="RefSeq" id="XP_030758128.1"/>
    </source>
</evidence>
<dbReference type="GO" id="GO:0005524">
    <property type="term" value="F:ATP binding"/>
    <property type="evidence" value="ECO:0007669"/>
    <property type="project" value="UniProtKB-UniRule"/>
</dbReference>
<feature type="binding site" evidence="14">
    <location>
        <position position="508"/>
    </location>
    <ligand>
        <name>ATP</name>
        <dbReference type="ChEBI" id="CHEBI:30616"/>
    </ligand>
</feature>
<evidence type="ECO:0000313" key="18">
    <source>
        <dbReference type="Proteomes" id="UP000504635"/>
    </source>
</evidence>
<keyword evidence="9 15" id="KW-1133">Transmembrane helix</keyword>
<keyword evidence="18" id="KW-1185">Reference proteome</keyword>
<dbReference type="PROSITE" id="PS00109">
    <property type="entry name" value="PROTEIN_KINASE_TYR"/>
    <property type="match status" value="1"/>
</dbReference>